<evidence type="ECO:0000313" key="1">
    <source>
        <dbReference type="EMBL" id="QMW81224.1"/>
    </source>
</evidence>
<dbReference type="RefSeq" id="WP_018596797.1">
    <property type="nucleotide sequence ID" value="NZ_CABLBP010000036.1"/>
</dbReference>
<gene>
    <name evidence="1" type="ORF">E5259_28700</name>
</gene>
<dbReference type="AlphaFoldDB" id="A0A7G5N2Y1"/>
<name>A0A7G5N2Y1_9FIRM</name>
<proteinExistence type="predicted"/>
<dbReference type="Proteomes" id="UP000515789">
    <property type="component" value="Chromosome"/>
</dbReference>
<organism evidence="1 2">
    <name type="scientific">Blautia producta</name>
    <dbReference type="NCBI Taxonomy" id="33035"/>
    <lineage>
        <taxon>Bacteria</taxon>
        <taxon>Bacillati</taxon>
        <taxon>Bacillota</taxon>
        <taxon>Clostridia</taxon>
        <taxon>Lachnospirales</taxon>
        <taxon>Lachnospiraceae</taxon>
        <taxon>Blautia</taxon>
    </lineage>
</organism>
<dbReference type="GeneID" id="75053278"/>
<sequence>MEIRKLEIDFDTGVLKINDREINEYPILATLPGPDGWVQRKLFNPELATGNKEECDRLDVTYRPSKSTLL</sequence>
<dbReference type="EMBL" id="CP039126">
    <property type="protein sequence ID" value="QMW81224.1"/>
    <property type="molecule type" value="Genomic_DNA"/>
</dbReference>
<evidence type="ECO:0000313" key="2">
    <source>
        <dbReference type="Proteomes" id="UP000515789"/>
    </source>
</evidence>
<protein>
    <submittedName>
        <fullName evidence="1">Uncharacterized protein</fullName>
    </submittedName>
</protein>
<reference evidence="1 2" key="1">
    <citation type="submission" date="2019-04" db="EMBL/GenBank/DDBJ databases">
        <authorList>
            <person name="Schori C."/>
            <person name="Ahrens C."/>
        </authorList>
    </citation>
    <scope>NUCLEOTIDE SEQUENCE [LARGE SCALE GENOMIC DNA]</scope>
    <source>
        <strain evidence="1 2">DSM 2950</strain>
    </source>
</reference>
<accession>A0A7G5N2Y1</accession>